<keyword evidence="3" id="KW-1003">Cell membrane</keyword>
<evidence type="ECO:0000256" key="10">
    <source>
        <dbReference type="ARBA" id="ARBA00031037"/>
    </source>
</evidence>
<dbReference type="AlphaFoldDB" id="A0A226EYN6"/>
<keyword evidence="4" id="KW-0472">Membrane</keyword>
<evidence type="ECO:0000256" key="7">
    <source>
        <dbReference type="ARBA" id="ARBA00023157"/>
    </source>
</evidence>
<dbReference type="CDD" id="cd23595">
    <property type="entry name" value="TFP_LU_ECD_Qvr"/>
    <property type="match status" value="1"/>
</dbReference>
<dbReference type="GO" id="GO:0032222">
    <property type="term" value="P:regulation of synaptic transmission, cholinergic"/>
    <property type="evidence" value="ECO:0007669"/>
    <property type="project" value="InterPro"/>
</dbReference>
<dbReference type="OMA" id="RERQICI"/>
<keyword evidence="6" id="KW-0090">Biological rhythms</keyword>
<evidence type="ECO:0000256" key="14">
    <source>
        <dbReference type="ARBA" id="ARBA00045788"/>
    </source>
</evidence>
<keyword evidence="8" id="KW-0325">Glycoprotein</keyword>
<comment type="subunit">
    <text evidence="15">Interacts (via loop 2 of the three-fingered Ly-6 domain) with Sh/shaker; this interaction may stabilize both components of the complex and may be required for targeting or retention of Sh/shaker to neural cell projections. Interacts (via loop 2 of the three-fingered Ly-6 domain) with nAChRalpha3 and potentially other nicotinic acetylcholine receptors; this interaction is required for antagonism of nicotinic acetylcholine receptors.</text>
</comment>
<dbReference type="EMBL" id="LNIX01000001">
    <property type="protein sequence ID" value="OXA62725.1"/>
    <property type="molecule type" value="Genomic_DNA"/>
</dbReference>
<accession>A0A226EYN6</accession>
<evidence type="ECO:0000256" key="9">
    <source>
        <dbReference type="ARBA" id="ARBA00023288"/>
    </source>
</evidence>
<dbReference type="GO" id="GO:0048511">
    <property type="term" value="P:rhythmic process"/>
    <property type="evidence" value="ECO:0007669"/>
    <property type="project" value="UniProtKB-KW"/>
</dbReference>
<proteinExistence type="inferred from homology"/>
<dbReference type="PANTHER" id="PTHR33562">
    <property type="entry name" value="ATILLA, ISOFORM B-RELATED-RELATED"/>
    <property type="match status" value="1"/>
</dbReference>
<dbReference type="PANTHER" id="PTHR33562:SF31">
    <property type="entry name" value="PROTEIN QUIVER"/>
    <property type="match status" value="1"/>
</dbReference>
<dbReference type="Proteomes" id="UP000198287">
    <property type="component" value="Unassembled WGS sequence"/>
</dbReference>
<sequence>MPHFIPGRQQASNFCSRRKAIVFVIGVLFTGARGLNITDCMESTEGQLCYHCDSSQDSHCGNPFQYSHYYGSANVYLTQCEGCCIKIVHPSGNGTRRRIQRSCTDLLPEVNFMLTENCDASNRERQICICKRGLCNDGGAVRPWWSQQVSFYITWFVLYLAISL</sequence>
<evidence type="ECO:0000256" key="15">
    <source>
        <dbReference type="ARBA" id="ARBA00046769"/>
    </source>
</evidence>
<evidence type="ECO:0000256" key="11">
    <source>
        <dbReference type="ARBA" id="ARBA00044499"/>
    </source>
</evidence>
<organism evidence="16 17">
    <name type="scientific">Folsomia candida</name>
    <name type="common">Springtail</name>
    <dbReference type="NCBI Taxonomy" id="158441"/>
    <lineage>
        <taxon>Eukaryota</taxon>
        <taxon>Metazoa</taxon>
        <taxon>Ecdysozoa</taxon>
        <taxon>Arthropoda</taxon>
        <taxon>Hexapoda</taxon>
        <taxon>Collembola</taxon>
        <taxon>Entomobryomorpha</taxon>
        <taxon>Isotomoidea</taxon>
        <taxon>Isotomidae</taxon>
        <taxon>Proisotominae</taxon>
        <taxon>Folsomia</taxon>
    </lineage>
</organism>
<evidence type="ECO:0000256" key="3">
    <source>
        <dbReference type="ARBA" id="ARBA00022475"/>
    </source>
</evidence>
<evidence type="ECO:0000256" key="8">
    <source>
        <dbReference type="ARBA" id="ARBA00023180"/>
    </source>
</evidence>
<evidence type="ECO:0000256" key="1">
    <source>
        <dbReference type="ARBA" id="ARBA00004471"/>
    </source>
</evidence>
<keyword evidence="9" id="KW-0449">Lipoprotein</keyword>
<gene>
    <name evidence="16" type="ORF">Fcan01_02131</name>
</gene>
<dbReference type="Pfam" id="PF17064">
    <property type="entry name" value="QVR"/>
    <property type="match status" value="1"/>
</dbReference>
<evidence type="ECO:0000256" key="6">
    <source>
        <dbReference type="ARBA" id="ARBA00023108"/>
    </source>
</evidence>
<protein>
    <recommendedName>
        <fullName evidence="12">UPAR/Ly6 domain-containing protein qvr</fullName>
    </recommendedName>
    <alternativeName>
        <fullName evidence="13">Protein quiver</fullName>
    </alternativeName>
    <alternativeName>
        <fullName evidence="10">Protein sleepless</fullName>
    </alternativeName>
</protein>
<evidence type="ECO:0000256" key="2">
    <source>
        <dbReference type="ARBA" id="ARBA00010522"/>
    </source>
</evidence>
<dbReference type="InterPro" id="IPR031424">
    <property type="entry name" value="QVR-like"/>
</dbReference>
<comment type="similarity">
    <text evidence="2">Belongs to the quiver family.</text>
</comment>
<dbReference type="InterPro" id="IPR050975">
    <property type="entry name" value="Sleep_regulator"/>
</dbReference>
<comment type="function">
    <text evidence="14">Bifunctional regulator of neuronal activity in the mushroom body, and possibly other regions of the brain, that acts as a signaling molecule required for homeostatic regulation of sleep under normal conditions and after sleep deprivation. Reduces neuronal excitability by enhancing Sh/shaker K(+) channel activity; possibly by stabilizing Sh/shaker to increase protein levels, accelerating its activation kinetics, slowing C-type inactivation and enhancing recovery from inactivation. Specifically affects the A-type K(+) current. Antagonizes nicotinic acetylcholine receptors (nAChRs) to reduce synaptic transmission, possibly by preventing their localization to the cell surface. Required for regulation of neuromuscular excitability and plasticity at neuromuscular junctions.</text>
</comment>
<keyword evidence="5" id="KW-0732">Signal</keyword>
<reference evidence="16 17" key="1">
    <citation type="submission" date="2015-12" db="EMBL/GenBank/DDBJ databases">
        <title>The genome of Folsomia candida.</title>
        <authorList>
            <person name="Faddeeva A."/>
            <person name="Derks M.F."/>
            <person name="Anvar Y."/>
            <person name="Smit S."/>
            <person name="Van Straalen N."/>
            <person name="Roelofs D."/>
        </authorList>
    </citation>
    <scope>NUCLEOTIDE SEQUENCE [LARGE SCALE GENOMIC DNA]</scope>
    <source>
        <strain evidence="16 17">VU population</strain>
        <tissue evidence="16">Whole body</tissue>
    </source>
</reference>
<dbReference type="GO" id="GO:0045121">
    <property type="term" value="C:membrane raft"/>
    <property type="evidence" value="ECO:0007669"/>
    <property type="project" value="UniProtKB-SubCell"/>
</dbReference>
<dbReference type="OrthoDB" id="9991292at2759"/>
<comment type="caution">
    <text evidence="16">The sequence shown here is derived from an EMBL/GenBank/DDBJ whole genome shotgun (WGS) entry which is preliminary data.</text>
</comment>
<evidence type="ECO:0000256" key="4">
    <source>
        <dbReference type="ARBA" id="ARBA00022622"/>
    </source>
</evidence>
<comment type="subcellular location">
    <subcellularLocation>
        <location evidence="1">Cell membrane</location>
        <topology evidence="1">Lipid-anchor</topology>
        <topology evidence="1">GPI-anchor</topology>
        <orientation evidence="1">Extracellular side</orientation>
    </subcellularLocation>
    <subcellularLocation>
        <location evidence="11">Membrane raft</location>
        <topology evidence="11">Lipid-anchor</topology>
        <topology evidence="11">GPI-anchor</topology>
        <orientation evidence="11">Extracellular side</orientation>
    </subcellularLocation>
</comment>
<dbReference type="GO" id="GO:0098552">
    <property type="term" value="C:side of membrane"/>
    <property type="evidence" value="ECO:0007669"/>
    <property type="project" value="UniProtKB-KW"/>
</dbReference>
<evidence type="ECO:0000313" key="16">
    <source>
        <dbReference type="EMBL" id="OXA62725.1"/>
    </source>
</evidence>
<keyword evidence="4" id="KW-0336">GPI-anchor</keyword>
<evidence type="ECO:0000256" key="13">
    <source>
        <dbReference type="ARBA" id="ARBA00044561"/>
    </source>
</evidence>
<evidence type="ECO:0000256" key="12">
    <source>
        <dbReference type="ARBA" id="ARBA00044524"/>
    </source>
</evidence>
<name>A0A226EYN6_FOLCA</name>
<evidence type="ECO:0000313" key="17">
    <source>
        <dbReference type="Proteomes" id="UP000198287"/>
    </source>
</evidence>
<keyword evidence="7" id="KW-1015">Disulfide bond</keyword>
<keyword evidence="17" id="KW-1185">Reference proteome</keyword>
<dbReference type="GO" id="GO:0030431">
    <property type="term" value="P:sleep"/>
    <property type="evidence" value="ECO:0007669"/>
    <property type="project" value="InterPro"/>
</dbReference>
<evidence type="ECO:0000256" key="5">
    <source>
        <dbReference type="ARBA" id="ARBA00022729"/>
    </source>
</evidence>
<dbReference type="GO" id="GO:0005886">
    <property type="term" value="C:plasma membrane"/>
    <property type="evidence" value="ECO:0007669"/>
    <property type="project" value="UniProtKB-SubCell"/>
</dbReference>